<evidence type="ECO:0000313" key="1">
    <source>
        <dbReference type="Proteomes" id="UP000887565"/>
    </source>
</evidence>
<name>A0A915L0I7_ROMCU</name>
<sequence length="61" mass="7070">MAAGFTEVRLLPILYPHLGELYDSWSPNVSRKWPANILINIYNRFAGGPQNSRRLDNLRTR</sequence>
<reference evidence="2" key="1">
    <citation type="submission" date="2022-11" db="UniProtKB">
        <authorList>
            <consortium name="WormBaseParasite"/>
        </authorList>
    </citation>
    <scope>IDENTIFICATION</scope>
</reference>
<protein>
    <submittedName>
        <fullName evidence="2">Uncharacterized protein</fullName>
    </submittedName>
</protein>
<accession>A0A915L0I7</accession>
<keyword evidence="1" id="KW-1185">Reference proteome</keyword>
<dbReference type="AlphaFoldDB" id="A0A915L0I7"/>
<evidence type="ECO:0000313" key="2">
    <source>
        <dbReference type="WBParaSite" id="nRc.2.0.1.t43965-RA"/>
    </source>
</evidence>
<proteinExistence type="predicted"/>
<dbReference type="WBParaSite" id="nRc.2.0.1.t43965-RA">
    <property type="protein sequence ID" value="nRc.2.0.1.t43965-RA"/>
    <property type="gene ID" value="nRc.2.0.1.g43965"/>
</dbReference>
<organism evidence="1 2">
    <name type="scientific">Romanomermis culicivorax</name>
    <name type="common">Nematode worm</name>
    <dbReference type="NCBI Taxonomy" id="13658"/>
    <lineage>
        <taxon>Eukaryota</taxon>
        <taxon>Metazoa</taxon>
        <taxon>Ecdysozoa</taxon>
        <taxon>Nematoda</taxon>
        <taxon>Enoplea</taxon>
        <taxon>Dorylaimia</taxon>
        <taxon>Mermithida</taxon>
        <taxon>Mermithoidea</taxon>
        <taxon>Mermithidae</taxon>
        <taxon>Romanomermis</taxon>
    </lineage>
</organism>
<dbReference type="Proteomes" id="UP000887565">
    <property type="component" value="Unplaced"/>
</dbReference>